<feature type="region of interest" description="Disordered" evidence="1">
    <location>
        <begin position="112"/>
        <end position="150"/>
    </location>
</feature>
<feature type="compositionally biased region" description="Basic residues" evidence="1">
    <location>
        <begin position="112"/>
        <end position="126"/>
    </location>
</feature>
<evidence type="ECO:0000313" key="2">
    <source>
        <dbReference type="EMBL" id="KAI1711948.1"/>
    </source>
</evidence>
<organism evidence="2 3">
    <name type="scientific">Ditylenchus destructor</name>
    <dbReference type="NCBI Taxonomy" id="166010"/>
    <lineage>
        <taxon>Eukaryota</taxon>
        <taxon>Metazoa</taxon>
        <taxon>Ecdysozoa</taxon>
        <taxon>Nematoda</taxon>
        <taxon>Chromadorea</taxon>
        <taxon>Rhabditida</taxon>
        <taxon>Tylenchina</taxon>
        <taxon>Tylenchomorpha</taxon>
        <taxon>Sphaerularioidea</taxon>
        <taxon>Anguinidae</taxon>
        <taxon>Anguininae</taxon>
        <taxon>Ditylenchus</taxon>
    </lineage>
</organism>
<feature type="region of interest" description="Disordered" evidence="1">
    <location>
        <begin position="1"/>
        <end position="34"/>
    </location>
</feature>
<gene>
    <name evidence="2" type="ORF">DdX_09909</name>
</gene>
<dbReference type="EMBL" id="JAKKPZ010000020">
    <property type="protein sequence ID" value="KAI1711948.1"/>
    <property type="molecule type" value="Genomic_DNA"/>
</dbReference>
<proteinExistence type="predicted"/>
<reference evidence="2" key="1">
    <citation type="submission" date="2022-01" db="EMBL/GenBank/DDBJ databases">
        <title>Genome Sequence Resource for Two Populations of Ditylenchus destructor, the Migratory Endoparasitic Phytonematode.</title>
        <authorList>
            <person name="Zhang H."/>
            <person name="Lin R."/>
            <person name="Xie B."/>
        </authorList>
    </citation>
    <scope>NUCLEOTIDE SEQUENCE</scope>
    <source>
        <strain evidence="2">BazhouSP</strain>
    </source>
</reference>
<dbReference type="Proteomes" id="UP001201812">
    <property type="component" value="Unassembled WGS sequence"/>
</dbReference>
<evidence type="ECO:0000256" key="1">
    <source>
        <dbReference type="SAM" id="MobiDB-lite"/>
    </source>
</evidence>
<name>A0AAD4R621_9BILA</name>
<protein>
    <submittedName>
        <fullName evidence="2">Uncharacterized protein</fullName>
    </submittedName>
</protein>
<keyword evidence="3" id="KW-1185">Reference proteome</keyword>
<comment type="caution">
    <text evidence="2">The sequence shown here is derived from an EMBL/GenBank/DDBJ whole genome shotgun (WGS) entry which is preliminary data.</text>
</comment>
<accession>A0AAD4R621</accession>
<evidence type="ECO:0000313" key="3">
    <source>
        <dbReference type="Proteomes" id="UP001201812"/>
    </source>
</evidence>
<dbReference type="AlphaFoldDB" id="A0AAD4R621"/>
<sequence>MLPSSREDDWYQNQPDPGTARKDTGARNPGIPGFWPHGNFLSRARIGPSDSSKCSPAQGKTIGTKISPIPARLAKIQVREILEFLDFGHMATFLAVLGSGRVIAQNAPQLKGRRLVPKSARSRHGSQRYSRARIGPSDSSKCSPAQGKTIGTKISPIPARLAKIQVREILEFLDFGHFAQPRTFLAVLGSGRVIHQSTALSLPNKLGYDPARSEHG</sequence>